<feature type="transmembrane region" description="Helical" evidence="1">
    <location>
        <begin position="84"/>
        <end position="103"/>
    </location>
</feature>
<keyword evidence="3" id="KW-1185">Reference proteome</keyword>
<dbReference type="InterPro" id="IPR002798">
    <property type="entry name" value="SpoIIM-like"/>
</dbReference>
<dbReference type="PIRSF" id="PIRSF038973">
    <property type="entry name" value="SpoIIM"/>
    <property type="match status" value="1"/>
</dbReference>
<dbReference type="OrthoDB" id="1707382at2"/>
<feature type="transmembrane region" description="Helical" evidence="1">
    <location>
        <begin position="138"/>
        <end position="159"/>
    </location>
</feature>
<evidence type="ECO:0000313" key="3">
    <source>
        <dbReference type="Proteomes" id="UP000001572"/>
    </source>
</evidence>
<dbReference type="AlphaFoldDB" id="A6TR57"/>
<accession>A6TR57</accession>
<gene>
    <name evidence="2" type="ordered locus">Amet_2522</name>
</gene>
<dbReference type="Pfam" id="PF01944">
    <property type="entry name" value="SpoIIM"/>
    <property type="match status" value="1"/>
</dbReference>
<feature type="transmembrane region" description="Helical" evidence="1">
    <location>
        <begin position="110"/>
        <end position="132"/>
    </location>
</feature>
<name>A6TR57_ALKMQ</name>
<proteinExistence type="predicted"/>
<dbReference type="STRING" id="293826.Amet_2522"/>
<dbReference type="RefSeq" id="WP_012063650.1">
    <property type="nucleotide sequence ID" value="NC_009633.1"/>
</dbReference>
<dbReference type="eggNOG" id="COG1300">
    <property type="taxonomic scope" value="Bacteria"/>
</dbReference>
<reference evidence="3" key="1">
    <citation type="journal article" date="2016" name="Genome Announc.">
        <title>Complete genome sequence of Alkaliphilus metalliredigens strain QYMF, an alkaliphilic and metal-reducing bacterium isolated from borax-contaminated leachate ponds.</title>
        <authorList>
            <person name="Hwang C."/>
            <person name="Copeland A."/>
            <person name="Lucas S."/>
            <person name="Lapidus A."/>
            <person name="Barry K."/>
            <person name="Detter J.C."/>
            <person name="Glavina Del Rio T."/>
            <person name="Hammon N."/>
            <person name="Israni S."/>
            <person name="Dalin E."/>
            <person name="Tice H."/>
            <person name="Pitluck S."/>
            <person name="Chertkov O."/>
            <person name="Brettin T."/>
            <person name="Bruce D."/>
            <person name="Han C."/>
            <person name="Schmutz J."/>
            <person name="Larimer F."/>
            <person name="Land M.L."/>
            <person name="Hauser L."/>
            <person name="Kyrpides N."/>
            <person name="Mikhailova N."/>
            <person name="Ye Q."/>
            <person name="Zhou J."/>
            <person name="Richardson P."/>
            <person name="Fields M.W."/>
        </authorList>
    </citation>
    <scope>NUCLEOTIDE SEQUENCE [LARGE SCALE GENOMIC DNA]</scope>
    <source>
        <strain evidence="3">QYMF</strain>
    </source>
</reference>
<feature type="transmembrane region" description="Helical" evidence="1">
    <location>
        <begin position="180"/>
        <end position="204"/>
    </location>
</feature>
<evidence type="ECO:0000256" key="1">
    <source>
        <dbReference type="SAM" id="Phobius"/>
    </source>
</evidence>
<protein>
    <submittedName>
        <fullName evidence="2">Sporulation stage II, protein M</fullName>
    </submittedName>
</protein>
<dbReference type="KEGG" id="amt:Amet_2522"/>
<dbReference type="NCBIfam" id="TIGR02831">
    <property type="entry name" value="spo_II_M"/>
    <property type="match status" value="1"/>
</dbReference>
<organism evidence="2 3">
    <name type="scientific">Alkaliphilus metalliredigens (strain QYMF)</name>
    <dbReference type="NCBI Taxonomy" id="293826"/>
    <lineage>
        <taxon>Bacteria</taxon>
        <taxon>Bacillati</taxon>
        <taxon>Bacillota</taxon>
        <taxon>Clostridia</taxon>
        <taxon>Peptostreptococcales</taxon>
        <taxon>Natronincolaceae</taxon>
        <taxon>Alkaliphilus</taxon>
    </lineage>
</organism>
<keyword evidence="1" id="KW-1133">Transmembrane helix</keyword>
<sequence>MKNNRIITWVEKHIKEHIFIYALVILCFLIGISVGAFTVKALDVHQKQELVSYLKGFFQLFDANELNGVTIFKQSFTNNFQLLALNWILGITVIGIPFVFMIVGFKGFVIGFTVGVLIEEFKMIGFLLFLFAIFPQNILIIGIFILSGVISTSFTVRLIKSKVNKVRNFSFGKQFIQYSILNLILFGLIIIPGLIEAFLAPIFIRLISRYI</sequence>
<feature type="transmembrane region" description="Helical" evidence="1">
    <location>
        <begin position="20"/>
        <end position="39"/>
    </location>
</feature>
<dbReference type="InterPro" id="IPR014196">
    <property type="entry name" value="SpoIIM"/>
</dbReference>
<dbReference type="Proteomes" id="UP000001572">
    <property type="component" value="Chromosome"/>
</dbReference>
<evidence type="ECO:0000313" key="2">
    <source>
        <dbReference type="EMBL" id="ABR48675.1"/>
    </source>
</evidence>
<dbReference type="HOGENOM" id="CLU_085980_0_0_9"/>
<dbReference type="EMBL" id="CP000724">
    <property type="protein sequence ID" value="ABR48675.1"/>
    <property type="molecule type" value="Genomic_DNA"/>
</dbReference>
<keyword evidence="1" id="KW-0472">Membrane</keyword>
<keyword evidence="1" id="KW-0812">Transmembrane</keyword>